<proteinExistence type="predicted"/>
<reference evidence="1 2" key="1">
    <citation type="submission" date="2018-03" db="EMBL/GenBank/DDBJ databases">
        <title>Genomic Encyclopedia of Archaeal and Bacterial Type Strains, Phase II (KMG-II): from individual species to whole genera.</title>
        <authorList>
            <person name="Goeker M."/>
        </authorList>
    </citation>
    <scope>NUCLEOTIDE SEQUENCE [LARGE SCALE GENOMIC DNA]</scope>
    <source>
        <strain evidence="1 2">DSM 44889</strain>
    </source>
</reference>
<evidence type="ECO:0000313" key="1">
    <source>
        <dbReference type="EMBL" id="PWJ50706.1"/>
    </source>
</evidence>
<dbReference type="EMBL" id="QGDQ01000022">
    <property type="protein sequence ID" value="PWJ50706.1"/>
    <property type="molecule type" value="Genomic_DNA"/>
</dbReference>
<dbReference type="Proteomes" id="UP000245469">
    <property type="component" value="Unassembled WGS sequence"/>
</dbReference>
<organism evidence="1 2">
    <name type="scientific">Quadrisphaera granulorum</name>
    <dbReference type="NCBI Taxonomy" id="317664"/>
    <lineage>
        <taxon>Bacteria</taxon>
        <taxon>Bacillati</taxon>
        <taxon>Actinomycetota</taxon>
        <taxon>Actinomycetes</taxon>
        <taxon>Kineosporiales</taxon>
        <taxon>Kineosporiaceae</taxon>
        <taxon>Quadrisphaera</taxon>
    </lineage>
</organism>
<comment type="caution">
    <text evidence="1">The sequence shown here is derived from an EMBL/GenBank/DDBJ whole genome shotgun (WGS) entry which is preliminary data.</text>
</comment>
<sequence length="45" mass="4792">MAEVDRPFGVTRVALRVFSPSCGDPLSVESAVVLLRLASSTGWLT</sequence>
<gene>
    <name evidence="1" type="ORF">BXY45_12282</name>
</gene>
<protein>
    <submittedName>
        <fullName evidence="1">Uncharacterized protein</fullName>
    </submittedName>
</protein>
<name>A0A315ZYF1_9ACTN</name>
<dbReference type="AlphaFoldDB" id="A0A315ZYF1"/>
<keyword evidence="2" id="KW-1185">Reference proteome</keyword>
<accession>A0A315ZYF1</accession>
<evidence type="ECO:0000313" key="2">
    <source>
        <dbReference type="Proteomes" id="UP000245469"/>
    </source>
</evidence>